<evidence type="ECO:0000313" key="1">
    <source>
        <dbReference type="EMBL" id="KAK9033783.1"/>
    </source>
</evidence>
<sequence length="81" mass="8864">MGKSCALQGNALIEDVREMLSRNWSVVIRSIPRAMHKVADELAALLRDCLVGVKLFDTPPVSVITLVHMDKFGDANDVDNG</sequence>
<keyword evidence="2" id="KW-1185">Reference proteome</keyword>
<reference evidence="1 2" key="1">
    <citation type="journal article" date="2024" name="G3 (Bethesda)">
        <title>Genome assembly of Hibiscus sabdariffa L. provides insights into metabolisms of medicinal natural products.</title>
        <authorList>
            <person name="Kim T."/>
        </authorList>
    </citation>
    <scope>NUCLEOTIDE SEQUENCE [LARGE SCALE GENOMIC DNA]</scope>
    <source>
        <strain evidence="1">TK-2024</strain>
        <tissue evidence="1">Old leaves</tissue>
    </source>
</reference>
<organism evidence="1 2">
    <name type="scientific">Hibiscus sabdariffa</name>
    <name type="common">roselle</name>
    <dbReference type="NCBI Taxonomy" id="183260"/>
    <lineage>
        <taxon>Eukaryota</taxon>
        <taxon>Viridiplantae</taxon>
        <taxon>Streptophyta</taxon>
        <taxon>Embryophyta</taxon>
        <taxon>Tracheophyta</taxon>
        <taxon>Spermatophyta</taxon>
        <taxon>Magnoliopsida</taxon>
        <taxon>eudicotyledons</taxon>
        <taxon>Gunneridae</taxon>
        <taxon>Pentapetalae</taxon>
        <taxon>rosids</taxon>
        <taxon>malvids</taxon>
        <taxon>Malvales</taxon>
        <taxon>Malvaceae</taxon>
        <taxon>Malvoideae</taxon>
        <taxon>Hibiscus</taxon>
    </lineage>
</organism>
<accession>A0ABR2T8F3</accession>
<evidence type="ECO:0000313" key="2">
    <source>
        <dbReference type="Proteomes" id="UP001396334"/>
    </source>
</evidence>
<comment type="caution">
    <text evidence="1">The sequence shown here is derived from an EMBL/GenBank/DDBJ whole genome shotgun (WGS) entry which is preliminary data.</text>
</comment>
<gene>
    <name evidence="1" type="ORF">V6N11_049967</name>
</gene>
<name>A0ABR2T8F3_9ROSI</name>
<dbReference type="Proteomes" id="UP001396334">
    <property type="component" value="Unassembled WGS sequence"/>
</dbReference>
<dbReference type="EMBL" id="JBBPBN010000007">
    <property type="protein sequence ID" value="KAK9033783.1"/>
    <property type="molecule type" value="Genomic_DNA"/>
</dbReference>
<proteinExistence type="predicted"/>
<protein>
    <submittedName>
        <fullName evidence="1">Uncharacterized protein</fullName>
    </submittedName>
</protein>